<dbReference type="EMBL" id="JAKNJB010000009">
    <property type="protein sequence ID" value="MCG4526789.1"/>
    <property type="molecule type" value="Genomic_DNA"/>
</dbReference>
<dbReference type="PANTHER" id="PTHR48228:SF5">
    <property type="entry name" value="ALPHA-METHYLACYL-COA RACEMASE"/>
    <property type="match status" value="1"/>
</dbReference>
<dbReference type="InterPro" id="IPR050509">
    <property type="entry name" value="CoA-transferase_III"/>
</dbReference>
<dbReference type="InterPro" id="IPR003673">
    <property type="entry name" value="CoA-Trfase_fam_III"/>
</dbReference>
<dbReference type="InterPro" id="IPR044855">
    <property type="entry name" value="CoA-Trfase_III_dom3_sf"/>
</dbReference>
<dbReference type="RefSeq" id="WP_238073685.1">
    <property type="nucleotide sequence ID" value="NZ_JAKNJB010000009.1"/>
</dbReference>
<keyword evidence="2" id="KW-0808">Transferase</keyword>
<dbReference type="PANTHER" id="PTHR48228">
    <property type="entry name" value="SUCCINYL-COA--D-CITRAMALATE COA-TRANSFERASE"/>
    <property type="match status" value="1"/>
</dbReference>
<evidence type="ECO:0000313" key="4">
    <source>
        <dbReference type="Proteomes" id="UP001204562"/>
    </source>
</evidence>
<organism evidence="2 4">
    <name type="scientific">Intestinimonas massiliensis</name>
    <name type="common">ex Afouda et al. 2020</name>
    <dbReference type="NCBI Taxonomy" id="1673721"/>
    <lineage>
        <taxon>Bacteria</taxon>
        <taxon>Bacillati</taxon>
        <taxon>Bacillota</taxon>
        <taxon>Clostridia</taxon>
        <taxon>Eubacteriales</taxon>
        <taxon>Intestinimonas</taxon>
    </lineage>
</organism>
<evidence type="ECO:0000313" key="2">
    <source>
        <dbReference type="EMBL" id="MCQ4770434.1"/>
    </source>
</evidence>
<dbReference type="Pfam" id="PF02515">
    <property type="entry name" value="CoA_transf_3"/>
    <property type="match status" value="1"/>
</dbReference>
<dbReference type="GO" id="GO:0016740">
    <property type="term" value="F:transferase activity"/>
    <property type="evidence" value="ECO:0007669"/>
    <property type="project" value="UniProtKB-KW"/>
</dbReference>
<dbReference type="Gene3D" id="3.30.1540.10">
    <property type="entry name" value="formyl-coa transferase, domain 3"/>
    <property type="match status" value="1"/>
</dbReference>
<proteinExistence type="predicted"/>
<keyword evidence="3" id="KW-1185">Reference proteome</keyword>
<accession>A0AAW5JSQ7</accession>
<dbReference type="Proteomes" id="UP001200313">
    <property type="component" value="Unassembled WGS sequence"/>
</dbReference>
<protein>
    <submittedName>
        <fullName evidence="2">CoA transferase</fullName>
    </submittedName>
</protein>
<dbReference type="InterPro" id="IPR023606">
    <property type="entry name" value="CoA-Trfase_III_dom_1_sf"/>
</dbReference>
<evidence type="ECO:0000313" key="3">
    <source>
        <dbReference type="Proteomes" id="UP001200313"/>
    </source>
</evidence>
<name>A0AAW5JSQ7_9FIRM</name>
<comment type="caution">
    <text evidence="2">The sequence shown here is derived from an EMBL/GenBank/DDBJ whole genome shotgun (WGS) entry which is preliminary data.</text>
</comment>
<gene>
    <name evidence="1" type="ORF">L0P79_06825</name>
    <name evidence="2" type="ORF">NE579_08155</name>
</gene>
<dbReference type="Gene3D" id="3.40.50.10540">
    <property type="entry name" value="Crotonobetainyl-coa:carnitine coa-transferase, domain 1"/>
    <property type="match status" value="1"/>
</dbReference>
<dbReference type="EMBL" id="JANFYS010000014">
    <property type="protein sequence ID" value="MCQ4770434.1"/>
    <property type="molecule type" value="Genomic_DNA"/>
</dbReference>
<dbReference type="SUPFAM" id="SSF89796">
    <property type="entry name" value="CoA-transferase family III (CaiB/BaiF)"/>
    <property type="match status" value="1"/>
</dbReference>
<reference evidence="1 3" key="1">
    <citation type="submission" date="2022-01" db="EMBL/GenBank/DDBJ databases">
        <title>Collection of gut derived symbiotic bacterial strains cultured from healthy donors.</title>
        <authorList>
            <person name="Lin H."/>
            <person name="Kohout C."/>
            <person name="Waligurski E."/>
            <person name="Pamer E.G."/>
        </authorList>
    </citation>
    <scope>NUCLEOTIDE SEQUENCE [LARGE SCALE GENOMIC DNA]</scope>
    <source>
        <strain evidence="1 3">DFI.3.7</strain>
    </source>
</reference>
<dbReference type="AlphaFoldDB" id="A0AAW5JSQ7"/>
<evidence type="ECO:0000313" key="1">
    <source>
        <dbReference type="EMBL" id="MCG4526789.1"/>
    </source>
</evidence>
<dbReference type="Proteomes" id="UP001204562">
    <property type="component" value="Unassembled WGS sequence"/>
</dbReference>
<sequence>MGALDGLKILDFSTLLPGPYATLLLADLGAEVLKVSGRDKYDLVVHWPPEIEGSGTTAAAAWLGRNKKTIFLNLKKPSAVEAVKRLILEYDILVEQFRPGVMAKLGLDYETLRGVNPRLIYCSLTGYGQTGPLSPRAGHDINYMSRSGVMASAGRKATGPVLTNMQVADVAVGSMNSVVGILAAVHHRDVTGRGQYIDVAMLDGMVPFNSMDGACFLAGAPAPERESQMLNGGEVYDFYETSDGGYMSVGSLEPKFFADLCRGLGRPEWADGRILKTDLPLVKETFRDIFRTKSRDEWTELFSHYDACVEPVLTLAEAAADAHINARGLVPDVPLPLAEGRTVRQLGCPIKLSDCPAAYRHAGYPEGWHTEAVLTGLGYTAEEIRDLSE</sequence>
<reference evidence="2" key="2">
    <citation type="submission" date="2022-06" db="EMBL/GenBank/DDBJ databases">
        <title>Isolation of gut microbiota from human fecal samples.</title>
        <authorList>
            <person name="Pamer E.G."/>
            <person name="Barat B."/>
            <person name="Waligurski E."/>
            <person name="Medina S."/>
            <person name="Paddock L."/>
            <person name="Mostad J."/>
        </authorList>
    </citation>
    <scope>NUCLEOTIDE SEQUENCE</scope>
    <source>
        <strain evidence="2">DFI.9.91</strain>
    </source>
</reference>